<dbReference type="EMBL" id="MHLP01000016">
    <property type="protein sequence ID" value="OGZ12864.1"/>
    <property type="molecule type" value="Genomic_DNA"/>
</dbReference>
<evidence type="ECO:0000313" key="2">
    <source>
        <dbReference type="Proteomes" id="UP000178534"/>
    </source>
</evidence>
<reference evidence="1 2" key="1">
    <citation type="journal article" date="2016" name="Nat. Commun.">
        <title>Thousands of microbial genomes shed light on interconnected biogeochemical processes in an aquifer system.</title>
        <authorList>
            <person name="Anantharaman K."/>
            <person name="Brown C.T."/>
            <person name="Hug L.A."/>
            <person name="Sharon I."/>
            <person name="Castelle C.J."/>
            <person name="Probst A.J."/>
            <person name="Thomas B.C."/>
            <person name="Singh A."/>
            <person name="Wilkins M.J."/>
            <person name="Karaoz U."/>
            <person name="Brodie E.L."/>
            <person name="Williams K.H."/>
            <person name="Hubbard S.S."/>
            <person name="Banfield J.F."/>
        </authorList>
    </citation>
    <scope>NUCLEOTIDE SEQUENCE [LARGE SCALE GENOMIC DNA]</scope>
</reference>
<gene>
    <name evidence="1" type="ORF">A2942_01580</name>
</gene>
<evidence type="ECO:0000313" key="1">
    <source>
        <dbReference type="EMBL" id="OGZ12864.1"/>
    </source>
</evidence>
<dbReference type="Proteomes" id="UP000178534">
    <property type="component" value="Unassembled WGS sequence"/>
</dbReference>
<protein>
    <submittedName>
        <fullName evidence="1">Uncharacterized protein</fullName>
    </submittedName>
</protein>
<dbReference type="STRING" id="1798665.A2942_01580"/>
<sequence length="74" mass="8327">MSNQEEHIVNPEREKGFTEFKAALENVVVSSPEVLNEFADTLEAELYTLDTADSKSLVRNLIEVMRATAKTVEQ</sequence>
<organism evidence="1 2">
    <name type="scientific">Candidatus Lloydbacteria bacterium RIFCSPLOWO2_01_FULL_50_20</name>
    <dbReference type="NCBI Taxonomy" id="1798665"/>
    <lineage>
        <taxon>Bacteria</taxon>
        <taxon>Candidatus Lloydiibacteriota</taxon>
    </lineage>
</organism>
<name>A0A1G2DGQ8_9BACT</name>
<proteinExistence type="predicted"/>
<comment type="caution">
    <text evidence="1">The sequence shown here is derived from an EMBL/GenBank/DDBJ whole genome shotgun (WGS) entry which is preliminary data.</text>
</comment>
<dbReference type="AlphaFoldDB" id="A0A1G2DGQ8"/>
<accession>A0A1G2DGQ8</accession>